<evidence type="ECO:0000256" key="7">
    <source>
        <dbReference type="ARBA" id="ARBA00022927"/>
    </source>
</evidence>
<dbReference type="PROSITE" id="PS52015">
    <property type="entry name" value="TONB_CTD"/>
    <property type="match status" value="3"/>
</dbReference>
<dbReference type="PANTHER" id="PTHR33446">
    <property type="entry name" value="PROTEIN TONB-RELATED"/>
    <property type="match status" value="1"/>
</dbReference>
<accession>A0A1I6LFI5</accession>
<evidence type="ECO:0000313" key="13">
    <source>
        <dbReference type="Proteomes" id="UP000199024"/>
    </source>
</evidence>
<keyword evidence="4" id="KW-1003">Cell membrane</keyword>
<dbReference type="GO" id="GO:0005886">
    <property type="term" value="C:plasma membrane"/>
    <property type="evidence" value="ECO:0007669"/>
    <property type="project" value="UniProtKB-SubCell"/>
</dbReference>
<comment type="subcellular location">
    <subcellularLocation>
        <location evidence="1">Cell inner membrane</location>
        <topology evidence="1">Single-pass membrane protein</topology>
        <orientation evidence="1">Periplasmic side</orientation>
    </subcellularLocation>
</comment>
<dbReference type="InterPro" id="IPR037682">
    <property type="entry name" value="TonB_C"/>
</dbReference>
<dbReference type="InterPro" id="IPR030959">
    <property type="entry name" value="GWxTD_dom"/>
</dbReference>
<organism evidence="12 13">
    <name type="scientific">Granulicella pectinivorans</name>
    <dbReference type="NCBI Taxonomy" id="474950"/>
    <lineage>
        <taxon>Bacteria</taxon>
        <taxon>Pseudomonadati</taxon>
        <taxon>Acidobacteriota</taxon>
        <taxon>Terriglobia</taxon>
        <taxon>Terriglobales</taxon>
        <taxon>Acidobacteriaceae</taxon>
        <taxon>Granulicella</taxon>
    </lineage>
</organism>
<name>A0A1I6LFI5_9BACT</name>
<evidence type="ECO:0000256" key="8">
    <source>
        <dbReference type="ARBA" id="ARBA00022989"/>
    </source>
</evidence>
<dbReference type="Pfam" id="PF20094">
    <property type="entry name" value="GWxTD_dom"/>
    <property type="match status" value="1"/>
</dbReference>
<feature type="transmembrane region" description="Helical" evidence="10">
    <location>
        <begin position="48"/>
        <end position="67"/>
    </location>
</feature>
<evidence type="ECO:0000256" key="9">
    <source>
        <dbReference type="ARBA" id="ARBA00023136"/>
    </source>
</evidence>
<dbReference type="RefSeq" id="WP_245781654.1">
    <property type="nucleotide sequence ID" value="NZ_FOZL01000001.1"/>
</dbReference>
<keyword evidence="7" id="KW-0653">Protein transport</keyword>
<dbReference type="Gene3D" id="3.30.1150.10">
    <property type="match status" value="3"/>
</dbReference>
<dbReference type="Pfam" id="PF05569">
    <property type="entry name" value="Peptidase_M56"/>
    <property type="match status" value="1"/>
</dbReference>
<evidence type="ECO:0000256" key="5">
    <source>
        <dbReference type="ARBA" id="ARBA00022519"/>
    </source>
</evidence>
<gene>
    <name evidence="12" type="ORF">SAMN05421771_0639</name>
</gene>
<dbReference type="GO" id="GO:0015031">
    <property type="term" value="P:protein transport"/>
    <property type="evidence" value="ECO:0007669"/>
    <property type="project" value="UniProtKB-KW"/>
</dbReference>
<comment type="similarity">
    <text evidence="2">Belongs to the TonB family.</text>
</comment>
<dbReference type="Pfam" id="PF03544">
    <property type="entry name" value="TonB_C"/>
    <property type="match status" value="3"/>
</dbReference>
<keyword evidence="5" id="KW-0997">Cell inner membrane</keyword>
<dbReference type="SUPFAM" id="SSF74653">
    <property type="entry name" value="TolA/TonB C-terminal domain"/>
    <property type="match status" value="3"/>
</dbReference>
<feature type="domain" description="TonB C-terminal" evidence="11">
    <location>
        <begin position="623"/>
        <end position="717"/>
    </location>
</feature>
<dbReference type="NCBIfam" id="TIGR01352">
    <property type="entry name" value="tonB_Cterm"/>
    <property type="match status" value="3"/>
</dbReference>
<protein>
    <submittedName>
        <fullName evidence="12">TonB family C-terminal domain-containing protein</fullName>
    </submittedName>
</protein>
<reference evidence="12 13" key="1">
    <citation type="submission" date="2016-10" db="EMBL/GenBank/DDBJ databases">
        <authorList>
            <person name="de Groot N.N."/>
        </authorList>
    </citation>
    <scope>NUCLEOTIDE SEQUENCE [LARGE SCALE GENOMIC DNA]</scope>
    <source>
        <strain evidence="12 13">DSM 21001</strain>
    </source>
</reference>
<feature type="domain" description="TonB C-terminal" evidence="11">
    <location>
        <begin position="725"/>
        <end position="814"/>
    </location>
</feature>
<keyword evidence="3" id="KW-0813">Transport</keyword>
<evidence type="ECO:0000256" key="4">
    <source>
        <dbReference type="ARBA" id="ARBA00022475"/>
    </source>
</evidence>
<dbReference type="Gene3D" id="3.30.2010.10">
    <property type="entry name" value="Metalloproteases ('zincins'), catalytic domain"/>
    <property type="match status" value="1"/>
</dbReference>
<dbReference type="AlphaFoldDB" id="A0A1I6LFI5"/>
<feature type="transmembrane region" description="Helical" evidence="10">
    <location>
        <begin position="118"/>
        <end position="138"/>
    </location>
</feature>
<keyword evidence="8 10" id="KW-1133">Transmembrane helix</keyword>
<dbReference type="Proteomes" id="UP000199024">
    <property type="component" value="Unassembled WGS sequence"/>
</dbReference>
<dbReference type="GO" id="GO:0055085">
    <property type="term" value="P:transmembrane transport"/>
    <property type="evidence" value="ECO:0007669"/>
    <property type="project" value="InterPro"/>
</dbReference>
<keyword evidence="13" id="KW-1185">Reference proteome</keyword>
<dbReference type="NCBIfam" id="TIGR04514">
    <property type="entry name" value="GWxTD_dom"/>
    <property type="match status" value="1"/>
</dbReference>
<dbReference type="STRING" id="474950.SAMN05421771_0639"/>
<dbReference type="InterPro" id="IPR051045">
    <property type="entry name" value="TonB-dependent_transducer"/>
</dbReference>
<dbReference type="CDD" id="cd07341">
    <property type="entry name" value="M56_BlaR1_MecR1_like"/>
    <property type="match status" value="1"/>
</dbReference>
<dbReference type="InterPro" id="IPR006260">
    <property type="entry name" value="TonB/TolA_C"/>
</dbReference>
<evidence type="ECO:0000256" key="1">
    <source>
        <dbReference type="ARBA" id="ARBA00004383"/>
    </source>
</evidence>
<evidence type="ECO:0000313" key="12">
    <source>
        <dbReference type="EMBL" id="SFS01998.1"/>
    </source>
</evidence>
<evidence type="ECO:0000256" key="6">
    <source>
        <dbReference type="ARBA" id="ARBA00022692"/>
    </source>
</evidence>
<evidence type="ECO:0000256" key="2">
    <source>
        <dbReference type="ARBA" id="ARBA00006555"/>
    </source>
</evidence>
<proteinExistence type="inferred from homology"/>
<evidence type="ECO:0000259" key="11">
    <source>
        <dbReference type="PROSITE" id="PS52015"/>
    </source>
</evidence>
<feature type="domain" description="TonB C-terminal" evidence="11">
    <location>
        <begin position="513"/>
        <end position="607"/>
    </location>
</feature>
<evidence type="ECO:0000256" key="10">
    <source>
        <dbReference type="SAM" id="Phobius"/>
    </source>
</evidence>
<feature type="transmembrane region" description="Helical" evidence="10">
    <location>
        <begin position="311"/>
        <end position="333"/>
    </location>
</feature>
<feature type="transmembrane region" description="Helical" evidence="10">
    <location>
        <begin position="13"/>
        <end position="36"/>
    </location>
</feature>
<sequence>MTPLYGQGWVVHVLGWTLLHFCWQGAAVAGLLWCVLGLMGGRASALRYGASCGALLLMVAAPVVTFWELAVEARRAALHGTLPVVEWVITVVPGGAGAGHWMERFAGELDRATPFVPWIWMAGVMVFLLRLNVGLVLARQMRTVGTVPVEGEWAGRFEELKTRFGVRRVVRLLQTARVEAPAVIGWLRPVVLMPAGCLTRLSTAQVEALLVHELAHIRRHDYLVNVLQSVAEAVLFYHPAVWWVSKQMRLERECRCDALAVEAGGDALGYARALSFLETRRAFLQEVTLGANGGVLTMRIKRLLGVRERSVASQGAAFALLAAVIVLPGGYWATTARAERNTAHVVLAQAGSEAAPAPYQRWVDQDVLWIIAPEEKAAFLSLKSDEERDHFIEQFWSRREAAQSGAKAEHYRRIAYANAHFATSQPGYLSDRGHLYIVMGRPESIDSHPAGAAPYEVWRYGGKDYAFVDGCACGDYRLKTFAGKPLAAVAQKPKVQMARFEPQTAQTPQRISGGVMAGQLISRVDPVYPAEAKSQRIEGTVVLRAVISKEGTIENLQVVSGPKELMGSSIDAVKQWTYKPYLLNGEPTEVDTTITVNYTLGDTASGAPGKESVRLPAVKSVPSSVMAGQLVSHPPPVYPPEAKAKGIQGAVVLRALITREGKVKGVELMSMPSDLDRSAIDAVLQWVYKPYLLNGEPTEVQTTITVNYTLADEHATVTEPKYIGNGVSSPILVHMAGPHYSEEAKKANISGDVLLSLTVDRNGDATHVRVVRGIGYGLDEKAIEAVKQYKFKPAMQDGKPVDVALNIQVDFKIF</sequence>
<dbReference type="EMBL" id="FOZL01000001">
    <property type="protein sequence ID" value="SFS01998.1"/>
    <property type="molecule type" value="Genomic_DNA"/>
</dbReference>
<dbReference type="InterPro" id="IPR008756">
    <property type="entry name" value="Peptidase_M56"/>
</dbReference>
<evidence type="ECO:0000256" key="3">
    <source>
        <dbReference type="ARBA" id="ARBA00022448"/>
    </source>
</evidence>
<keyword evidence="9 10" id="KW-0472">Membrane</keyword>
<keyword evidence="6 10" id="KW-0812">Transmembrane</keyword>